<protein>
    <submittedName>
        <fullName evidence="1">Uncharacterized protein</fullName>
    </submittedName>
</protein>
<gene>
    <name evidence="1" type="ORF">FB470_000618</name>
</gene>
<name>A0ABU0EMV6_9PSEU</name>
<keyword evidence="2" id="KW-1185">Reference proteome</keyword>
<proteinExistence type="predicted"/>
<sequence>MSSGKTFTEGRAREIVFERAGFQCEVRIPGVCVGGVTYHHRKLRGQCPKPDLWRPSNALAACGSGTTGCHGWITGHPARAYELGWAQLRTNEDPAKKKAWIWSNNYLGFGWFLLDDRGDLTRLWDVAEPTGVAVGGVLMRNTVGGARYRLVDGTPTDQREARAS</sequence>
<accession>A0ABU0EMV6</accession>
<dbReference type="RefSeq" id="WP_306988557.1">
    <property type="nucleotide sequence ID" value="NZ_JAUSUT010000001.1"/>
</dbReference>
<evidence type="ECO:0000313" key="2">
    <source>
        <dbReference type="Proteomes" id="UP001229651"/>
    </source>
</evidence>
<dbReference type="EMBL" id="JAUSUT010000001">
    <property type="protein sequence ID" value="MDQ0376624.1"/>
    <property type="molecule type" value="Genomic_DNA"/>
</dbReference>
<evidence type="ECO:0000313" key="1">
    <source>
        <dbReference type="EMBL" id="MDQ0376624.1"/>
    </source>
</evidence>
<comment type="caution">
    <text evidence="1">The sequence shown here is derived from an EMBL/GenBank/DDBJ whole genome shotgun (WGS) entry which is preliminary data.</text>
</comment>
<organism evidence="1 2">
    <name type="scientific">Amycolatopsis thermophila</name>
    <dbReference type="NCBI Taxonomy" id="206084"/>
    <lineage>
        <taxon>Bacteria</taxon>
        <taxon>Bacillati</taxon>
        <taxon>Actinomycetota</taxon>
        <taxon>Actinomycetes</taxon>
        <taxon>Pseudonocardiales</taxon>
        <taxon>Pseudonocardiaceae</taxon>
        <taxon>Amycolatopsis</taxon>
    </lineage>
</organism>
<dbReference type="Proteomes" id="UP001229651">
    <property type="component" value="Unassembled WGS sequence"/>
</dbReference>
<reference evidence="1 2" key="1">
    <citation type="submission" date="2023-07" db="EMBL/GenBank/DDBJ databases">
        <title>Sequencing the genomes of 1000 actinobacteria strains.</title>
        <authorList>
            <person name="Klenk H.-P."/>
        </authorList>
    </citation>
    <scope>NUCLEOTIDE SEQUENCE [LARGE SCALE GENOMIC DNA]</scope>
    <source>
        <strain evidence="1 2">DSM 45805</strain>
    </source>
</reference>